<feature type="compositionally biased region" description="Basic and acidic residues" evidence="2">
    <location>
        <begin position="86"/>
        <end position="96"/>
    </location>
</feature>
<name>A0A1Z5K1T5_FISSO</name>
<dbReference type="Pfam" id="PF12796">
    <property type="entry name" value="Ank_2"/>
    <property type="match status" value="1"/>
</dbReference>
<organism evidence="3 4">
    <name type="scientific">Fistulifera solaris</name>
    <name type="common">Oleaginous diatom</name>
    <dbReference type="NCBI Taxonomy" id="1519565"/>
    <lineage>
        <taxon>Eukaryota</taxon>
        <taxon>Sar</taxon>
        <taxon>Stramenopiles</taxon>
        <taxon>Ochrophyta</taxon>
        <taxon>Bacillariophyta</taxon>
        <taxon>Bacillariophyceae</taxon>
        <taxon>Bacillariophycidae</taxon>
        <taxon>Naviculales</taxon>
        <taxon>Naviculaceae</taxon>
        <taxon>Fistulifera</taxon>
    </lineage>
</organism>
<dbReference type="Proteomes" id="UP000198406">
    <property type="component" value="Unassembled WGS sequence"/>
</dbReference>
<dbReference type="PROSITE" id="PS50297">
    <property type="entry name" value="ANK_REP_REGION"/>
    <property type="match status" value="1"/>
</dbReference>
<feature type="region of interest" description="Disordered" evidence="2">
    <location>
        <begin position="16"/>
        <end position="96"/>
    </location>
</feature>
<evidence type="ECO:0000313" key="4">
    <source>
        <dbReference type="Proteomes" id="UP000198406"/>
    </source>
</evidence>
<dbReference type="Gene3D" id="3.30.710.10">
    <property type="entry name" value="Potassium Channel Kv1.1, Chain A"/>
    <property type="match status" value="1"/>
</dbReference>
<dbReference type="Gene3D" id="1.25.40.20">
    <property type="entry name" value="Ankyrin repeat-containing domain"/>
    <property type="match status" value="1"/>
</dbReference>
<dbReference type="AlphaFoldDB" id="A0A1Z5K1T5"/>
<dbReference type="EMBL" id="BDSP01000145">
    <property type="protein sequence ID" value="GAX20253.1"/>
    <property type="molecule type" value="Genomic_DNA"/>
</dbReference>
<feature type="compositionally biased region" description="Acidic residues" evidence="2">
    <location>
        <begin position="139"/>
        <end position="152"/>
    </location>
</feature>
<comment type="caution">
    <text evidence="3">The sequence shown here is derived from an EMBL/GenBank/DDBJ whole genome shotgun (WGS) entry which is preliminary data.</text>
</comment>
<feature type="compositionally biased region" description="Polar residues" evidence="2">
    <location>
        <begin position="40"/>
        <end position="62"/>
    </location>
</feature>
<protein>
    <submittedName>
        <fullName evidence="3">Uncharacterized protein</fullName>
    </submittedName>
</protein>
<dbReference type="InParanoid" id="A0A1Z5K1T5"/>
<evidence type="ECO:0000313" key="3">
    <source>
        <dbReference type="EMBL" id="GAX20253.1"/>
    </source>
</evidence>
<reference evidence="3 4" key="1">
    <citation type="journal article" date="2015" name="Plant Cell">
        <title>Oil accumulation by the oleaginous diatom Fistulifera solaris as revealed by the genome and transcriptome.</title>
        <authorList>
            <person name="Tanaka T."/>
            <person name="Maeda Y."/>
            <person name="Veluchamy A."/>
            <person name="Tanaka M."/>
            <person name="Abida H."/>
            <person name="Marechal E."/>
            <person name="Bowler C."/>
            <person name="Muto M."/>
            <person name="Sunaga Y."/>
            <person name="Tanaka M."/>
            <person name="Yoshino T."/>
            <person name="Taniguchi T."/>
            <person name="Fukuda Y."/>
            <person name="Nemoto M."/>
            <person name="Matsumoto M."/>
            <person name="Wong P.S."/>
            <person name="Aburatani S."/>
            <person name="Fujibuchi W."/>
        </authorList>
    </citation>
    <scope>NUCLEOTIDE SEQUENCE [LARGE SCALE GENOMIC DNA]</scope>
    <source>
        <strain evidence="3 4">JPCC DA0580</strain>
    </source>
</reference>
<keyword evidence="1" id="KW-0040">ANK repeat</keyword>
<dbReference type="OrthoDB" id="46010at2759"/>
<accession>A0A1Z5K1T5</accession>
<dbReference type="InterPro" id="IPR011333">
    <property type="entry name" value="SKP1/BTB/POZ_sf"/>
</dbReference>
<dbReference type="SMART" id="SM00248">
    <property type="entry name" value="ANK"/>
    <property type="match status" value="6"/>
</dbReference>
<evidence type="ECO:0000256" key="2">
    <source>
        <dbReference type="SAM" id="MobiDB-lite"/>
    </source>
</evidence>
<dbReference type="InterPro" id="IPR036770">
    <property type="entry name" value="Ankyrin_rpt-contain_sf"/>
</dbReference>
<dbReference type="PANTHER" id="PTHR24121">
    <property type="entry name" value="NO MECHANORECEPTOR POTENTIAL C, ISOFORM D-RELATED"/>
    <property type="match status" value="1"/>
</dbReference>
<sequence length="1048" mass="116248">MIRQLRADAPTFVPHFIIPSAQNTTPVRSRRHKPRKNDQQSETQSTKARRQTGQSIGNPSKQLQHRRRRRSKHTRSKTPSCLDSAKNTEKESKDEPMFHESAFPALPSSLIPQQSLSVWNDKPMLVFSNVLETVQSEEAFSDNDDDDDDDHDDSLSVSRLTLLPKTKHSKNLEPTVDPDKETDCSSTDEEPLQPYVVPSRPHTKKLDIEKLRNRWWQVVKNKPPPERAKQESEKNEQAHIILPAPPEVPLYTPPNITHTDEEPLDCPYLKMDDPIAEAVRQNDEDALRLLLKSSYVPAVDQESIVHQNQSPLQLAVDLERPNIVQILVSAARKGTTFTQDNPRFPPALFVAVERGYEEILQIIFHSSFGTGSYFVNTRDSDGNTVLHACCRRSVSSSVLRLLIAVPHAAGFVKLLSSTNNAAKNALHVVCEQNKAEFLDILLSSTSSLCGSFALLSKVLSMQDFNGQTPLLAAVASGSSDCVMSLLMWRGNNHQHVIPKKMDVSTGGSPPCSLAWAVKANDLDMVLLLLEFSDSAGSGYDLTGALQVAVLMRQQHRSSTSAIGRTLLTILRVLVEAGANPCIFVEEPFPSWLRGHIGCPSSKSGLGRCALVLASERKDADAIDVLLKSYDSFLSRLNSKRRKDPVLAKQPDSFFAGLESKERLEQTVALRVSLITALVVHASESQEEISDATSSVLALYNGGANLGVVGLRLLQACLKEKSLRFLDDSFLADSVPMSLRYRAIYCHPLQGESVRKAGSQEISFWTRVLVQQSWLSDWQRDSKCSWIQSEAENKVSFNSPAADFVIISQDGHRFATHSRIICEKSEKLAAAFRFAQMSISEDEALQPIETTVSLGSTFLSLLVYHMYHGSLPTGNARINNETLLELLLIGEEFICPTLVQECELRFLLDSSQECFCPSCCLLRQSQNDHILCTIGGKGSLLANQIRPDQALDALVLAQHLGINNYSLDVEVIMADDTVVQRKELPCMEALRRVAANIILDHFPAVLRSEAFVSQPEGSPLALLEMCLDEISSLSHLSGPIRQRGPVMKH</sequence>
<dbReference type="InterPro" id="IPR002110">
    <property type="entry name" value="Ankyrin_rpt"/>
</dbReference>
<proteinExistence type="predicted"/>
<evidence type="ECO:0000256" key="1">
    <source>
        <dbReference type="PROSITE-ProRule" id="PRU00023"/>
    </source>
</evidence>
<dbReference type="PANTHER" id="PTHR24121:SF21">
    <property type="entry name" value="ANKYRIN REPEAT FAMILY PROTEIN"/>
    <property type="match status" value="1"/>
</dbReference>
<dbReference type="PROSITE" id="PS50088">
    <property type="entry name" value="ANK_REPEAT"/>
    <property type="match status" value="1"/>
</dbReference>
<gene>
    <name evidence="3" type="ORF">FisN_15Lh265</name>
</gene>
<keyword evidence="4" id="KW-1185">Reference proteome</keyword>
<feature type="compositionally biased region" description="Basic residues" evidence="2">
    <location>
        <begin position="63"/>
        <end position="76"/>
    </location>
</feature>
<feature type="region of interest" description="Disordered" evidence="2">
    <location>
        <begin position="139"/>
        <end position="203"/>
    </location>
</feature>
<feature type="repeat" description="ANK" evidence="1">
    <location>
        <begin position="465"/>
        <end position="492"/>
    </location>
</feature>
<dbReference type="SUPFAM" id="SSF48403">
    <property type="entry name" value="Ankyrin repeat"/>
    <property type="match status" value="2"/>
</dbReference>